<dbReference type="InterPro" id="IPR029058">
    <property type="entry name" value="AB_hydrolase_fold"/>
</dbReference>
<dbReference type="EMBL" id="JAHKKG010000014">
    <property type="protein sequence ID" value="MBU2669214.1"/>
    <property type="molecule type" value="Genomic_DNA"/>
</dbReference>
<dbReference type="Proteomes" id="UP001519654">
    <property type="component" value="Unassembled WGS sequence"/>
</dbReference>
<keyword evidence="5" id="KW-1185">Reference proteome</keyword>
<evidence type="ECO:0000256" key="3">
    <source>
        <dbReference type="ARBA" id="ARBA00023098"/>
    </source>
</evidence>
<organism evidence="4 5">
    <name type="scientific">Paractinoplanes bogorensis</name>
    <dbReference type="NCBI Taxonomy" id="1610840"/>
    <lineage>
        <taxon>Bacteria</taxon>
        <taxon>Bacillati</taxon>
        <taxon>Actinomycetota</taxon>
        <taxon>Actinomycetes</taxon>
        <taxon>Micromonosporales</taxon>
        <taxon>Micromonosporaceae</taxon>
        <taxon>Paractinoplanes</taxon>
    </lineage>
</organism>
<evidence type="ECO:0000256" key="1">
    <source>
        <dbReference type="ARBA" id="ARBA00022801"/>
    </source>
</evidence>
<dbReference type="Gene3D" id="3.40.50.1820">
    <property type="entry name" value="alpha/beta hydrolase"/>
    <property type="match status" value="1"/>
</dbReference>
<evidence type="ECO:0008006" key="6">
    <source>
        <dbReference type="Google" id="ProtNLM"/>
    </source>
</evidence>
<dbReference type="PANTHER" id="PTHR10272">
    <property type="entry name" value="PLATELET-ACTIVATING FACTOR ACETYLHYDROLASE"/>
    <property type="match status" value="1"/>
</dbReference>
<protein>
    <recommendedName>
        <fullName evidence="6">Alpha/beta hydrolase</fullName>
    </recommendedName>
</protein>
<accession>A0ABS5Z2P0</accession>
<proteinExistence type="predicted"/>
<evidence type="ECO:0000313" key="4">
    <source>
        <dbReference type="EMBL" id="MBU2669214.1"/>
    </source>
</evidence>
<keyword evidence="2" id="KW-0442">Lipid degradation</keyword>
<keyword evidence="3" id="KW-0443">Lipid metabolism</keyword>
<evidence type="ECO:0000313" key="5">
    <source>
        <dbReference type="Proteomes" id="UP001519654"/>
    </source>
</evidence>
<dbReference type="SUPFAM" id="SSF53474">
    <property type="entry name" value="alpha/beta-Hydrolases"/>
    <property type="match status" value="1"/>
</dbReference>
<keyword evidence="1" id="KW-0378">Hydrolase</keyword>
<reference evidence="4 5" key="1">
    <citation type="submission" date="2021-06" db="EMBL/GenBank/DDBJ databases">
        <title>Actinoplanes lichenicola sp. nov., and Actinoplanes ovalisporus sp. nov., isolated from lichen in Thailand.</title>
        <authorList>
            <person name="Saeng-In P."/>
            <person name="Kanchanasin P."/>
            <person name="Yuki M."/>
            <person name="Kudo T."/>
            <person name="Ohkuma M."/>
            <person name="Phongsopitanun W."/>
            <person name="Tanasupawat S."/>
        </authorList>
    </citation>
    <scope>NUCLEOTIDE SEQUENCE [LARGE SCALE GENOMIC DNA]</scope>
    <source>
        <strain evidence="4 5">NBRC 110975</strain>
    </source>
</reference>
<name>A0ABS5Z2P0_9ACTN</name>
<dbReference type="PANTHER" id="PTHR10272:SF0">
    <property type="entry name" value="PLATELET-ACTIVATING FACTOR ACETYLHYDROLASE"/>
    <property type="match status" value="1"/>
</dbReference>
<comment type="caution">
    <text evidence="4">The sequence shown here is derived from an EMBL/GenBank/DDBJ whole genome shotgun (WGS) entry which is preliminary data.</text>
</comment>
<dbReference type="RefSeq" id="WP_215793558.1">
    <property type="nucleotide sequence ID" value="NZ_JAHKKG010000014.1"/>
</dbReference>
<sequence length="318" mass="33387">MAAVLAVVAGVTAYGKIESQRPVSLTPSGPHAVGRLTDEWVDRSRTDQFAPIGGTPRILSTWILYPAAPGAPGPESVYTPGKWAGLHRFGWGMTAFDRVRTGTRDGVPPAPGPFPVVVLLPDLGYAAPQYSAIASALAARGNVVVGVTPTYSARLTVINDQRVAASAAGSGPDRQDQLVSVWAADARFAARRAVQQFGRSADAGRIAYAGHGLGGSATIEACRVDGRCDAAIALDGEPRGLAGFGRPLLRLSTAGTDYAAYRIVAPLRWTLPSGSLKGRRGLDITVEYTASFLHDTFAGVSWTAPPYPEARHADILSR</sequence>
<gene>
    <name evidence="4" type="ORF">KOI35_37455</name>
</gene>
<evidence type="ECO:0000256" key="2">
    <source>
        <dbReference type="ARBA" id="ARBA00022963"/>
    </source>
</evidence>